<dbReference type="InterPro" id="IPR017195">
    <property type="entry name" value="ABC_thiamin-permease_prd"/>
</dbReference>
<dbReference type="Proteomes" id="UP001165587">
    <property type="component" value="Unassembled WGS sequence"/>
</dbReference>
<feature type="transmembrane region" description="Helical" evidence="1">
    <location>
        <begin position="85"/>
        <end position="104"/>
    </location>
</feature>
<comment type="caution">
    <text evidence="2">The sequence shown here is derived from an EMBL/GenBank/DDBJ whole genome shotgun (WGS) entry which is preliminary data.</text>
</comment>
<reference evidence="2" key="1">
    <citation type="submission" date="2022-08" db="EMBL/GenBank/DDBJ databases">
        <authorList>
            <person name="Deng Y."/>
            <person name="Han X.-F."/>
            <person name="Zhang Y.-Q."/>
        </authorList>
    </citation>
    <scope>NUCLEOTIDE SEQUENCE</scope>
    <source>
        <strain evidence="2">CPCC 203407</strain>
    </source>
</reference>
<protein>
    <submittedName>
        <fullName evidence="2">ECF transporter S component</fullName>
    </submittedName>
</protein>
<proteinExistence type="predicted"/>
<evidence type="ECO:0000313" key="2">
    <source>
        <dbReference type="EMBL" id="MCS5726589.1"/>
    </source>
</evidence>
<accession>A0AA42BVK8</accession>
<name>A0AA42BVK8_9MICO</name>
<dbReference type="EMBL" id="JANLCK010000006">
    <property type="protein sequence ID" value="MCS5726589.1"/>
    <property type="molecule type" value="Genomic_DNA"/>
</dbReference>
<evidence type="ECO:0000313" key="3">
    <source>
        <dbReference type="Proteomes" id="UP001165587"/>
    </source>
</evidence>
<feature type="transmembrane region" description="Helical" evidence="1">
    <location>
        <begin position="7"/>
        <end position="29"/>
    </location>
</feature>
<dbReference type="RefSeq" id="WP_259529157.1">
    <property type="nucleotide sequence ID" value="NZ_JANLCK010000006.1"/>
</dbReference>
<keyword evidence="1" id="KW-0472">Membrane</keyword>
<organism evidence="2 3">
    <name type="scientific">Herbiconiux oxytropis</name>
    <dbReference type="NCBI Taxonomy" id="2970915"/>
    <lineage>
        <taxon>Bacteria</taxon>
        <taxon>Bacillati</taxon>
        <taxon>Actinomycetota</taxon>
        <taxon>Actinomycetes</taxon>
        <taxon>Micrococcales</taxon>
        <taxon>Microbacteriaceae</taxon>
        <taxon>Herbiconiux</taxon>
    </lineage>
</organism>
<keyword evidence="3" id="KW-1185">Reference proteome</keyword>
<feature type="transmembrane region" description="Helical" evidence="1">
    <location>
        <begin position="111"/>
        <end position="133"/>
    </location>
</feature>
<feature type="transmembrane region" description="Helical" evidence="1">
    <location>
        <begin position="35"/>
        <end position="55"/>
    </location>
</feature>
<dbReference type="AlphaFoldDB" id="A0AA42BVK8"/>
<keyword evidence="1" id="KW-1133">Transmembrane helix</keyword>
<keyword evidence="1" id="KW-0812">Transmembrane</keyword>
<sequence>MKNTSTRLLLSCAAIGVAGGLLFIVNSYLGGTVNAVLPVLYGLTLGVYFMPGAIAQRLFRRGGVALLVAAISGLVSAAFQPLGFGAALIAVGIGLVQELPFLLFRYRRWPAWLFVAGSVLSGVVLAIGMYRLVGAHALDAVGAGILIAGSVLSPVAFTLLALVLGRALEATGVTRGLDRRR</sequence>
<feature type="transmembrane region" description="Helical" evidence="1">
    <location>
        <begin position="145"/>
        <end position="165"/>
    </location>
</feature>
<evidence type="ECO:0000256" key="1">
    <source>
        <dbReference type="SAM" id="Phobius"/>
    </source>
</evidence>
<gene>
    <name evidence="2" type="ORF">N1028_11860</name>
</gene>
<dbReference type="Pfam" id="PF09819">
    <property type="entry name" value="ABC_cobalt"/>
    <property type="match status" value="1"/>
</dbReference>
<feature type="transmembrane region" description="Helical" evidence="1">
    <location>
        <begin position="62"/>
        <end position="79"/>
    </location>
</feature>